<keyword evidence="1" id="KW-1133">Transmembrane helix</keyword>
<keyword evidence="1" id="KW-0812">Transmembrane</keyword>
<proteinExistence type="predicted"/>
<sequence>MNTILHNLLATGIKIGGGIVGTKLVSGGWKLATGHSAPKDATDETLPIVEALAFAFVSAGIGALLKVAGQRGAGKAIGKIEAKTGRNIDNEV</sequence>
<dbReference type="Pfam" id="PF14019">
    <property type="entry name" value="DUF4235"/>
    <property type="match status" value="1"/>
</dbReference>
<comment type="caution">
    <text evidence="2">The sequence shown here is derived from an EMBL/GenBank/DDBJ whole genome shotgun (WGS) entry which is preliminary data.</text>
</comment>
<gene>
    <name evidence="2" type="ORF">HDA30_001417</name>
</gene>
<reference evidence="2 3" key="1">
    <citation type="submission" date="2020-08" db="EMBL/GenBank/DDBJ databases">
        <title>Sequencing the genomes of 1000 actinobacteria strains.</title>
        <authorList>
            <person name="Klenk H.-P."/>
        </authorList>
    </citation>
    <scope>NUCLEOTIDE SEQUENCE [LARGE SCALE GENOMIC DNA]</scope>
    <source>
        <strain evidence="2 3">DSM 23974</strain>
    </source>
</reference>
<protein>
    <recommendedName>
        <fullName evidence="4">DUF4235 domain-containing protein</fullName>
    </recommendedName>
</protein>
<organism evidence="2 3">
    <name type="scientific">Micrococcus cohnii</name>
    <dbReference type="NCBI Taxonomy" id="993416"/>
    <lineage>
        <taxon>Bacteria</taxon>
        <taxon>Bacillati</taxon>
        <taxon>Actinomycetota</taxon>
        <taxon>Actinomycetes</taxon>
        <taxon>Micrococcales</taxon>
        <taxon>Micrococcaceae</taxon>
        <taxon>Micrococcus</taxon>
    </lineage>
</organism>
<dbReference type="Proteomes" id="UP000540191">
    <property type="component" value="Unassembled WGS sequence"/>
</dbReference>
<evidence type="ECO:0008006" key="4">
    <source>
        <dbReference type="Google" id="ProtNLM"/>
    </source>
</evidence>
<evidence type="ECO:0000256" key="1">
    <source>
        <dbReference type="SAM" id="Phobius"/>
    </source>
</evidence>
<dbReference type="EMBL" id="JACHNA010000001">
    <property type="protein sequence ID" value="MBB4735909.1"/>
    <property type="molecule type" value="Genomic_DNA"/>
</dbReference>
<keyword evidence="1" id="KW-0472">Membrane</keyword>
<evidence type="ECO:0000313" key="3">
    <source>
        <dbReference type="Proteomes" id="UP000540191"/>
    </source>
</evidence>
<accession>A0A7W7GPJ9</accession>
<name>A0A7W7GPJ9_9MICC</name>
<dbReference type="AlphaFoldDB" id="A0A7W7GPJ9"/>
<evidence type="ECO:0000313" key="2">
    <source>
        <dbReference type="EMBL" id="MBB4735909.1"/>
    </source>
</evidence>
<feature type="transmembrane region" description="Helical" evidence="1">
    <location>
        <begin position="46"/>
        <end position="65"/>
    </location>
</feature>
<dbReference type="RefSeq" id="WP_158496437.1">
    <property type="nucleotide sequence ID" value="NZ_JACHNA010000001.1"/>
</dbReference>
<dbReference type="InterPro" id="IPR025329">
    <property type="entry name" value="DUF4235"/>
</dbReference>
<keyword evidence="3" id="KW-1185">Reference proteome</keyword>